<evidence type="ECO:0000256" key="1">
    <source>
        <dbReference type="ARBA" id="ARBA00010617"/>
    </source>
</evidence>
<dbReference type="PANTHER" id="PTHR46696:SF1">
    <property type="entry name" value="CYTOCHROME P450 YJIB-RELATED"/>
    <property type="match status" value="1"/>
</dbReference>
<dbReference type="SUPFAM" id="SSF48264">
    <property type="entry name" value="Cytochrome P450"/>
    <property type="match status" value="1"/>
</dbReference>
<accession>A0A1M6Z788</accession>
<evidence type="ECO:0000313" key="3">
    <source>
        <dbReference type="Proteomes" id="UP000184363"/>
    </source>
</evidence>
<dbReference type="GO" id="GO:0016705">
    <property type="term" value="F:oxidoreductase activity, acting on paired donors, with incorporation or reduction of molecular oxygen"/>
    <property type="evidence" value="ECO:0007669"/>
    <property type="project" value="InterPro"/>
</dbReference>
<reference evidence="2 3" key="1">
    <citation type="submission" date="2016-11" db="EMBL/GenBank/DDBJ databases">
        <authorList>
            <person name="Jaros S."/>
            <person name="Januszkiewicz K."/>
            <person name="Wedrychowicz H."/>
        </authorList>
    </citation>
    <scope>NUCLEOTIDE SEQUENCE [LARGE SCALE GENOMIC DNA]</scope>
    <source>
        <strain evidence="2 3">DSM 43832</strain>
    </source>
</reference>
<dbReference type="PANTHER" id="PTHR46696">
    <property type="entry name" value="P450, PUTATIVE (EUROFUNG)-RELATED"/>
    <property type="match status" value="1"/>
</dbReference>
<evidence type="ECO:0000313" key="2">
    <source>
        <dbReference type="EMBL" id="SHL26285.1"/>
    </source>
</evidence>
<protein>
    <submittedName>
        <fullName evidence="2">Cytochrome P450</fullName>
    </submittedName>
</protein>
<dbReference type="EMBL" id="FRAP01000022">
    <property type="protein sequence ID" value="SHL26285.1"/>
    <property type="molecule type" value="Genomic_DNA"/>
</dbReference>
<organism evidence="2 3">
    <name type="scientific">Pseudonocardia thermophila</name>
    <dbReference type="NCBI Taxonomy" id="1848"/>
    <lineage>
        <taxon>Bacteria</taxon>
        <taxon>Bacillati</taxon>
        <taxon>Actinomycetota</taxon>
        <taxon>Actinomycetes</taxon>
        <taxon>Pseudonocardiales</taxon>
        <taxon>Pseudonocardiaceae</taxon>
        <taxon>Pseudonocardia</taxon>
    </lineage>
</organism>
<dbReference type="Proteomes" id="UP000184363">
    <property type="component" value="Unassembled WGS sequence"/>
</dbReference>
<keyword evidence="3" id="KW-1185">Reference proteome</keyword>
<dbReference type="Gene3D" id="1.10.630.10">
    <property type="entry name" value="Cytochrome P450"/>
    <property type="match status" value="1"/>
</dbReference>
<comment type="similarity">
    <text evidence="1">Belongs to the cytochrome P450 family.</text>
</comment>
<dbReference type="AlphaFoldDB" id="A0A1M6Z788"/>
<proteinExistence type="inferred from homology"/>
<gene>
    <name evidence="2" type="ORF">SAMN05443637_122127</name>
</gene>
<dbReference type="GO" id="GO:0004497">
    <property type="term" value="F:monooxygenase activity"/>
    <property type="evidence" value="ECO:0007669"/>
    <property type="project" value="InterPro"/>
</dbReference>
<dbReference type="InterPro" id="IPR036396">
    <property type="entry name" value="Cyt_P450_sf"/>
</dbReference>
<dbReference type="GO" id="GO:0020037">
    <property type="term" value="F:heme binding"/>
    <property type="evidence" value="ECO:0007669"/>
    <property type="project" value="InterPro"/>
</dbReference>
<dbReference type="GO" id="GO:0005506">
    <property type="term" value="F:iron ion binding"/>
    <property type="evidence" value="ECO:0007669"/>
    <property type="project" value="InterPro"/>
</dbReference>
<name>A0A1M6Z788_PSETH</name>
<sequence length="410" mass="44367">MGGLMDSYADAVRQGTPEAYYPALREAGGIVYDVERNMYVVGDYAGARQALSDPDGTSFLKDLAVVPWWLFTPHANPAAAEVMGTFTGYPGAIVGEVGQRHLDRRRIVGAAMNQAATGLRNTRIIDETVARHVDRARTWARSVPGEPFDLQADLIEPVALDLLGQRLDLPREMKDLVAATATAQADFTWPADPPPYEDQPDLAKSLIAMRDMCADLIDDHLAGASRPDSATAHLVRAVGAGRLTREEAIANLFGLVNASYATTAGTVTRYLDHLLRSGGWAAVDPASPRFAHEVAQGLAVWTGVHGWMRRTADGGARLADGRRLERGAAYVLVLIEAANQDPGRGDEVLLSFSPAGQHRCLRENEAVRTAVSIVSALRAVFPRIRVHGEPERRANLAFRTQAHLSVLLDA</sequence>
<dbReference type="STRING" id="1848.SAMN05443637_122127"/>